<keyword evidence="3 4" id="KW-0129">CBS domain</keyword>
<evidence type="ECO:0000256" key="2">
    <source>
        <dbReference type="ARBA" id="ARBA00022737"/>
    </source>
</evidence>
<feature type="domain" description="CBS" evidence="5">
    <location>
        <begin position="183"/>
        <end position="245"/>
    </location>
</feature>
<evidence type="ECO:0000256" key="1">
    <source>
        <dbReference type="ARBA" id="ARBA00006750"/>
    </source>
</evidence>
<dbReference type="InterPro" id="IPR050511">
    <property type="entry name" value="AMPK_gamma/SDS23_families"/>
</dbReference>
<dbReference type="PANTHER" id="PTHR13780">
    <property type="entry name" value="AMP-ACTIVATED PROTEIN KINASE, GAMMA REGULATORY SUBUNIT"/>
    <property type="match status" value="1"/>
</dbReference>
<dbReference type="VEuPathDB" id="TriTrypDB:BSAL_12910"/>
<dbReference type="Pfam" id="PF00571">
    <property type="entry name" value="CBS"/>
    <property type="match status" value="2"/>
</dbReference>
<dbReference type="SUPFAM" id="SSF54631">
    <property type="entry name" value="CBS-domain pair"/>
    <property type="match status" value="1"/>
</dbReference>
<evidence type="ECO:0000313" key="7">
    <source>
        <dbReference type="Proteomes" id="UP000051952"/>
    </source>
</evidence>
<name>A0A0S4JCN6_BODSA</name>
<protein>
    <recommendedName>
        <fullName evidence="5">CBS domain-containing protein</fullName>
    </recommendedName>
</protein>
<dbReference type="SMART" id="SM00116">
    <property type="entry name" value="CBS"/>
    <property type="match status" value="2"/>
</dbReference>
<reference evidence="7" key="1">
    <citation type="submission" date="2015-09" db="EMBL/GenBank/DDBJ databases">
        <authorList>
            <consortium name="Pathogen Informatics"/>
        </authorList>
    </citation>
    <scope>NUCLEOTIDE SEQUENCE [LARGE SCALE GENOMIC DNA]</scope>
    <source>
        <strain evidence="7">Lake Konstanz</strain>
    </source>
</reference>
<dbReference type="AlphaFoldDB" id="A0A0S4JCN6"/>
<dbReference type="OrthoDB" id="449052at2759"/>
<accession>A0A0S4JCN6</accession>
<sequence length="247" mass="26994">MVRHRVRRSLLVSEKDGGDASLVGVLTQETILQHIASTCFSLDAADALLGEADGNAANSTAGAGVLPQRVKNIVLGFSPGMDRRNLLTQDDNISVGPYRDIMDVPFSQLPGLGKHRREGSTNAVTMKTSVKDALKMLIDRSIHSVAVVDDFGIVIDIVSRNDVMRMETNGMYDINISVAEAIAFHVGGSIFVFHETDTVRDILVHFAQSKVRELYLVDPNTDKLMGQLSMSEFLRFLFNGSIEPTST</sequence>
<evidence type="ECO:0000256" key="4">
    <source>
        <dbReference type="PROSITE-ProRule" id="PRU00703"/>
    </source>
</evidence>
<evidence type="ECO:0000259" key="5">
    <source>
        <dbReference type="PROSITE" id="PS51371"/>
    </source>
</evidence>
<keyword evidence="2" id="KW-0677">Repeat</keyword>
<proteinExistence type="inferred from homology"/>
<dbReference type="EMBL" id="CYKH01001604">
    <property type="protein sequence ID" value="CUG87965.1"/>
    <property type="molecule type" value="Genomic_DNA"/>
</dbReference>
<dbReference type="PANTHER" id="PTHR13780:SF35">
    <property type="entry name" value="LD22662P"/>
    <property type="match status" value="1"/>
</dbReference>
<organism evidence="6 7">
    <name type="scientific">Bodo saltans</name>
    <name type="common">Flagellated protozoan</name>
    <dbReference type="NCBI Taxonomy" id="75058"/>
    <lineage>
        <taxon>Eukaryota</taxon>
        <taxon>Discoba</taxon>
        <taxon>Euglenozoa</taxon>
        <taxon>Kinetoplastea</taxon>
        <taxon>Metakinetoplastina</taxon>
        <taxon>Eubodonida</taxon>
        <taxon>Bodonidae</taxon>
        <taxon>Bodo</taxon>
    </lineage>
</organism>
<dbReference type="InterPro" id="IPR000644">
    <property type="entry name" value="CBS_dom"/>
</dbReference>
<comment type="similarity">
    <text evidence="1">Belongs to the 5'-AMP-activated protein kinase gamma subunit family.</text>
</comment>
<evidence type="ECO:0000256" key="3">
    <source>
        <dbReference type="ARBA" id="ARBA00023122"/>
    </source>
</evidence>
<feature type="domain" description="CBS" evidence="5">
    <location>
        <begin position="115"/>
        <end position="174"/>
    </location>
</feature>
<keyword evidence="7" id="KW-1185">Reference proteome</keyword>
<dbReference type="InterPro" id="IPR046342">
    <property type="entry name" value="CBS_dom_sf"/>
</dbReference>
<dbReference type="Proteomes" id="UP000051952">
    <property type="component" value="Unassembled WGS sequence"/>
</dbReference>
<evidence type="ECO:0000313" key="6">
    <source>
        <dbReference type="EMBL" id="CUG87965.1"/>
    </source>
</evidence>
<dbReference type="PROSITE" id="PS51371">
    <property type="entry name" value="CBS"/>
    <property type="match status" value="2"/>
</dbReference>
<dbReference type="Gene3D" id="3.10.580.10">
    <property type="entry name" value="CBS-domain"/>
    <property type="match status" value="1"/>
</dbReference>
<gene>
    <name evidence="6" type="ORF">BSAL_12910</name>
</gene>